<name>A0A6A4GID7_9AGAR</name>
<sequence length="166" mass="18416">MFVSLLPSFLSSKTDSKRYGMIDERDGSVFGDLDRFINATRNITVKVVTMAYILLPLLAVVIIFTRSPTMWYCSETIRAERDSATAVSILRQSSIPGTHIHGLYTHIPDTFTISTLTSSSTLHTTDTCLKPSNKSAVVGEAISPWQFDSPNKNPTNTPQSYHFLVP</sequence>
<feature type="transmembrane region" description="Helical" evidence="2">
    <location>
        <begin position="43"/>
        <end position="64"/>
    </location>
</feature>
<keyword evidence="2" id="KW-1133">Transmembrane helix</keyword>
<dbReference type="Proteomes" id="UP000799118">
    <property type="component" value="Unassembled WGS sequence"/>
</dbReference>
<reference evidence="3" key="1">
    <citation type="journal article" date="2019" name="Environ. Microbiol.">
        <title>Fungal ecological strategies reflected in gene transcription - a case study of two litter decomposers.</title>
        <authorList>
            <person name="Barbi F."/>
            <person name="Kohler A."/>
            <person name="Barry K."/>
            <person name="Baskaran P."/>
            <person name="Daum C."/>
            <person name="Fauchery L."/>
            <person name="Ihrmark K."/>
            <person name="Kuo A."/>
            <person name="LaButti K."/>
            <person name="Lipzen A."/>
            <person name="Morin E."/>
            <person name="Grigoriev I.V."/>
            <person name="Henrissat B."/>
            <person name="Lindahl B."/>
            <person name="Martin F."/>
        </authorList>
    </citation>
    <scope>NUCLEOTIDE SEQUENCE</scope>
    <source>
        <strain evidence="3">JB14</strain>
    </source>
</reference>
<evidence type="ECO:0000313" key="3">
    <source>
        <dbReference type="EMBL" id="KAE9385025.1"/>
    </source>
</evidence>
<dbReference type="AlphaFoldDB" id="A0A6A4GID7"/>
<evidence type="ECO:0000313" key="4">
    <source>
        <dbReference type="Proteomes" id="UP000799118"/>
    </source>
</evidence>
<organism evidence="3 4">
    <name type="scientific">Gymnopus androsaceus JB14</name>
    <dbReference type="NCBI Taxonomy" id="1447944"/>
    <lineage>
        <taxon>Eukaryota</taxon>
        <taxon>Fungi</taxon>
        <taxon>Dikarya</taxon>
        <taxon>Basidiomycota</taxon>
        <taxon>Agaricomycotina</taxon>
        <taxon>Agaricomycetes</taxon>
        <taxon>Agaricomycetidae</taxon>
        <taxon>Agaricales</taxon>
        <taxon>Marasmiineae</taxon>
        <taxon>Omphalotaceae</taxon>
        <taxon>Gymnopus</taxon>
    </lineage>
</organism>
<accession>A0A6A4GID7</accession>
<evidence type="ECO:0000256" key="2">
    <source>
        <dbReference type="SAM" id="Phobius"/>
    </source>
</evidence>
<keyword evidence="2" id="KW-0472">Membrane</keyword>
<proteinExistence type="predicted"/>
<feature type="region of interest" description="Disordered" evidence="1">
    <location>
        <begin position="145"/>
        <end position="166"/>
    </location>
</feature>
<protein>
    <submittedName>
        <fullName evidence="3">Uncharacterized protein</fullName>
    </submittedName>
</protein>
<dbReference type="EMBL" id="ML770042">
    <property type="protein sequence ID" value="KAE9385025.1"/>
    <property type="molecule type" value="Genomic_DNA"/>
</dbReference>
<evidence type="ECO:0000256" key="1">
    <source>
        <dbReference type="SAM" id="MobiDB-lite"/>
    </source>
</evidence>
<keyword evidence="4" id="KW-1185">Reference proteome</keyword>
<feature type="compositionally biased region" description="Polar residues" evidence="1">
    <location>
        <begin position="146"/>
        <end position="160"/>
    </location>
</feature>
<gene>
    <name evidence="3" type="ORF">BT96DRAFT_1007453</name>
</gene>
<keyword evidence="2" id="KW-0812">Transmembrane</keyword>